<reference evidence="2 3" key="1">
    <citation type="journal article" date="2019" name="Commun. Biol.">
        <title>The bagworm genome reveals a unique fibroin gene that provides high tensile strength.</title>
        <authorList>
            <person name="Kono N."/>
            <person name="Nakamura H."/>
            <person name="Ohtoshi R."/>
            <person name="Tomita M."/>
            <person name="Numata K."/>
            <person name="Arakawa K."/>
        </authorList>
    </citation>
    <scope>NUCLEOTIDE SEQUENCE [LARGE SCALE GENOMIC DNA]</scope>
</reference>
<feature type="compositionally biased region" description="Basic and acidic residues" evidence="1">
    <location>
        <begin position="35"/>
        <end position="47"/>
    </location>
</feature>
<proteinExistence type="predicted"/>
<gene>
    <name evidence="2" type="ORF">EVAR_2644_1</name>
</gene>
<evidence type="ECO:0000313" key="2">
    <source>
        <dbReference type="EMBL" id="GBP03209.1"/>
    </source>
</evidence>
<comment type="caution">
    <text evidence="2">The sequence shown here is derived from an EMBL/GenBank/DDBJ whole genome shotgun (WGS) entry which is preliminary data.</text>
</comment>
<dbReference type="Proteomes" id="UP000299102">
    <property type="component" value="Unassembled WGS sequence"/>
</dbReference>
<sequence length="104" mass="11619">MIAQGTKPDLLYGFLGFSPGPRGFKGPPAKSTQSKIDDMQKNRNEDGRDMFTDRINKVSKLMYNARLKGCGIQRPKAKLSHSATTEKLQIFETERVLLKTETGS</sequence>
<dbReference type="AlphaFoldDB" id="A0A4C1SM25"/>
<organism evidence="2 3">
    <name type="scientific">Eumeta variegata</name>
    <name type="common">Bagworm moth</name>
    <name type="synonym">Eumeta japonica</name>
    <dbReference type="NCBI Taxonomy" id="151549"/>
    <lineage>
        <taxon>Eukaryota</taxon>
        <taxon>Metazoa</taxon>
        <taxon>Ecdysozoa</taxon>
        <taxon>Arthropoda</taxon>
        <taxon>Hexapoda</taxon>
        <taxon>Insecta</taxon>
        <taxon>Pterygota</taxon>
        <taxon>Neoptera</taxon>
        <taxon>Endopterygota</taxon>
        <taxon>Lepidoptera</taxon>
        <taxon>Glossata</taxon>
        <taxon>Ditrysia</taxon>
        <taxon>Tineoidea</taxon>
        <taxon>Psychidae</taxon>
        <taxon>Oiketicinae</taxon>
        <taxon>Eumeta</taxon>
    </lineage>
</organism>
<dbReference type="OrthoDB" id="6332846at2759"/>
<feature type="region of interest" description="Disordered" evidence="1">
    <location>
        <begin position="20"/>
        <end position="47"/>
    </location>
</feature>
<evidence type="ECO:0000313" key="3">
    <source>
        <dbReference type="Proteomes" id="UP000299102"/>
    </source>
</evidence>
<keyword evidence="3" id="KW-1185">Reference proteome</keyword>
<dbReference type="EMBL" id="BGZK01000009">
    <property type="protein sequence ID" value="GBP03209.1"/>
    <property type="molecule type" value="Genomic_DNA"/>
</dbReference>
<accession>A0A4C1SM25</accession>
<protein>
    <submittedName>
        <fullName evidence="2">Uncharacterized protein</fullName>
    </submittedName>
</protein>
<evidence type="ECO:0000256" key="1">
    <source>
        <dbReference type="SAM" id="MobiDB-lite"/>
    </source>
</evidence>
<name>A0A4C1SM25_EUMVA</name>